<feature type="region of interest" description="Disordered" evidence="6">
    <location>
        <begin position="1"/>
        <end position="25"/>
    </location>
</feature>
<evidence type="ECO:0000256" key="7">
    <source>
        <dbReference type="SAM" id="Phobius"/>
    </source>
</evidence>
<dbReference type="PANTHER" id="PTHR43289:SF34">
    <property type="entry name" value="SERINE_THREONINE-PROTEIN KINASE YBDM-RELATED"/>
    <property type="match status" value="1"/>
</dbReference>
<dbReference type="Gene3D" id="1.10.510.10">
    <property type="entry name" value="Transferase(Phosphotransferase) domain 1"/>
    <property type="match status" value="1"/>
</dbReference>
<feature type="binding site" evidence="5">
    <location>
        <position position="53"/>
    </location>
    <ligand>
        <name>ATP</name>
        <dbReference type="ChEBI" id="CHEBI:30616"/>
    </ligand>
</feature>
<dbReference type="PROSITE" id="PS00108">
    <property type="entry name" value="PROTEIN_KINASE_ST"/>
    <property type="match status" value="1"/>
</dbReference>
<keyword evidence="2 5" id="KW-0547">Nucleotide-binding</keyword>
<dbReference type="SUPFAM" id="SSF56112">
    <property type="entry name" value="Protein kinase-like (PK-like)"/>
    <property type="match status" value="1"/>
</dbReference>
<gene>
    <name evidence="9" type="ORF">FH607_019220</name>
</gene>
<name>A0A5N6A3R6_9ACTN</name>
<accession>A0A5N6A3R6</accession>
<evidence type="ECO:0000313" key="9">
    <source>
        <dbReference type="EMBL" id="KAB8163424.1"/>
    </source>
</evidence>
<dbReference type="GO" id="GO:0005524">
    <property type="term" value="F:ATP binding"/>
    <property type="evidence" value="ECO:0007669"/>
    <property type="project" value="UniProtKB-UniRule"/>
</dbReference>
<keyword evidence="7" id="KW-0472">Membrane</keyword>
<organism evidence="9 10">
    <name type="scientific">Streptomyces mimosae</name>
    <dbReference type="NCBI Taxonomy" id="2586635"/>
    <lineage>
        <taxon>Bacteria</taxon>
        <taxon>Bacillati</taxon>
        <taxon>Actinomycetota</taxon>
        <taxon>Actinomycetes</taxon>
        <taxon>Kitasatosporales</taxon>
        <taxon>Streptomycetaceae</taxon>
        <taxon>Streptomyces</taxon>
    </lineage>
</organism>
<dbReference type="GO" id="GO:0004674">
    <property type="term" value="F:protein serine/threonine kinase activity"/>
    <property type="evidence" value="ECO:0007669"/>
    <property type="project" value="TreeGrafter"/>
</dbReference>
<dbReference type="Pfam" id="PF00069">
    <property type="entry name" value="Pkinase"/>
    <property type="match status" value="1"/>
</dbReference>
<dbReference type="Gene3D" id="3.30.200.20">
    <property type="entry name" value="Phosphorylase Kinase, domain 1"/>
    <property type="match status" value="1"/>
</dbReference>
<evidence type="ECO:0000256" key="1">
    <source>
        <dbReference type="ARBA" id="ARBA00022679"/>
    </source>
</evidence>
<dbReference type="InterPro" id="IPR008271">
    <property type="entry name" value="Ser/Thr_kinase_AS"/>
</dbReference>
<dbReference type="PROSITE" id="PS50011">
    <property type="entry name" value="PROTEIN_KINASE_DOM"/>
    <property type="match status" value="1"/>
</dbReference>
<feature type="domain" description="Protein kinase" evidence="8">
    <location>
        <begin position="25"/>
        <end position="280"/>
    </location>
</feature>
<dbReference type="InterPro" id="IPR000719">
    <property type="entry name" value="Prot_kinase_dom"/>
</dbReference>
<keyword evidence="1" id="KW-0808">Transferase</keyword>
<keyword evidence="7" id="KW-1133">Transmembrane helix</keyword>
<dbReference type="SMART" id="SM00220">
    <property type="entry name" value="S_TKc"/>
    <property type="match status" value="1"/>
</dbReference>
<dbReference type="PROSITE" id="PS00107">
    <property type="entry name" value="PROTEIN_KINASE_ATP"/>
    <property type="match status" value="1"/>
</dbReference>
<dbReference type="InterPro" id="IPR011009">
    <property type="entry name" value="Kinase-like_dom_sf"/>
</dbReference>
<keyword evidence="4 5" id="KW-0067">ATP-binding</keyword>
<evidence type="ECO:0000256" key="3">
    <source>
        <dbReference type="ARBA" id="ARBA00022777"/>
    </source>
</evidence>
<dbReference type="EMBL" id="VDLY02000012">
    <property type="protein sequence ID" value="KAB8163424.1"/>
    <property type="molecule type" value="Genomic_DNA"/>
</dbReference>
<reference evidence="9" key="1">
    <citation type="submission" date="2019-10" db="EMBL/GenBank/DDBJ databases">
        <title>Nonomuraea sp. nov., isolated from Phyllanthus amarus.</title>
        <authorList>
            <person name="Klykleung N."/>
            <person name="Tanasupawat S."/>
        </authorList>
    </citation>
    <scope>NUCLEOTIDE SEQUENCE [LARGE SCALE GENOMIC DNA]</scope>
    <source>
        <strain evidence="9">3MP-10</strain>
    </source>
</reference>
<dbReference type="InterPro" id="IPR017441">
    <property type="entry name" value="Protein_kinase_ATP_BS"/>
</dbReference>
<dbReference type="Proteomes" id="UP000314251">
    <property type="component" value="Unassembled WGS sequence"/>
</dbReference>
<feature type="region of interest" description="Disordered" evidence="6">
    <location>
        <begin position="258"/>
        <end position="295"/>
    </location>
</feature>
<keyword evidence="3 9" id="KW-0418">Kinase</keyword>
<keyword evidence="10" id="KW-1185">Reference proteome</keyword>
<keyword evidence="7" id="KW-0812">Transmembrane</keyword>
<dbReference type="OrthoDB" id="9762169at2"/>
<feature type="transmembrane region" description="Helical" evidence="7">
    <location>
        <begin position="355"/>
        <end position="374"/>
    </location>
</feature>
<sequence length="487" mass="52310">MRAFKPWGGPLPAKDHTSPDRIGPYTIEKPLGEGGMGRVYQGRSPGGRQVAVKVAREELAADPTFRSRFRAEVAAARRVGGFHTAQVVDADPEADPPWMVTAFVRGEPLDRLVARRGPLPEGELWALGRALAEALGAIHACGLVHRDLKPSNIMMTDDGPRVLDFGIAHAVAGATLTPTRQVVGTPGYLAPEQITHGEVGPAADVFALGAVLVRAAGGNAYGEGDALALMYRVVHDQPDLSVLPPELRQDIAACLDRDPAQRPSPAQLLSRWSNESHADADAGPTARTETAARPLHPGTALATAADGAPQARTAPPFPEAKFEAPSRKRWLMPALVGGPAWAFGVVTILATMEGINLALFLAGMVLMGLVLWFASEPRGAAAVVLDPDGILVQGWRRSKRIFLLWEDIAWLDRDPDARKRRGELPLLVRLRGGAAPLPRETQLLRKIDEHTIVILVPRRTPGGPTTTATELREATHRLSPGKPTRRL</sequence>
<evidence type="ECO:0000256" key="2">
    <source>
        <dbReference type="ARBA" id="ARBA00022741"/>
    </source>
</evidence>
<dbReference type="CDD" id="cd14014">
    <property type="entry name" value="STKc_PknB_like"/>
    <property type="match status" value="1"/>
</dbReference>
<evidence type="ECO:0000259" key="8">
    <source>
        <dbReference type="PROSITE" id="PS50011"/>
    </source>
</evidence>
<evidence type="ECO:0000256" key="5">
    <source>
        <dbReference type="PROSITE-ProRule" id="PRU10141"/>
    </source>
</evidence>
<evidence type="ECO:0000256" key="6">
    <source>
        <dbReference type="SAM" id="MobiDB-lite"/>
    </source>
</evidence>
<feature type="transmembrane region" description="Helical" evidence="7">
    <location>
        <begin position="330"/>
        <end position="349"/>
    </location>
</feature>
<evidence type="ECO:0000256" key="4">
    <source>
        <dbReference type="ARBA" id="ARBA00022840"/>
    </source>
</evidence>
<proteinExistence type="predicted"/>
<dbReference type="PANTHER" id="PTHR43289">
    <property type="entry name" value="MITOGEN-ACTIVATED PROTEIN KINASE KINASE KINASE 20-RELATED"/>
    <property type="match status" value="1"/>
</dbReference>
<protein>
    <submittedName>
        <fullName evidence="9">Protein kinase</fullName>
    </submittedName>
</protein>
<evidence type="ECO:0000313" key="10">
    <source>
        <dbReference type="Proteomes" id="UP000314251"/>
    </source>
</evidence>
<comment type="caution">
    <text evidence="9">The sequence shown here is derived from an EMBL/GenBank/DDBJ whole genome shotgun (WGS) entry which is preliminary data.</text>
</comment>
<dbReference type="AlphaFoldDB" id="A0A5N6A3R6"/>